<dbReference type="InterPro" id="IPR028939">
    <property type="entry name" value="P5C_Rdtase_cat_N"/>
</dbReference>
<dbReference type="Proteomes" id="UP000625804">
    <property type="component" value="Unassembled WGS sequence"/>
</dbReference>
<protein>
    <submittedName>
        <fullName evidence="2">NAD(P)-binding domain-containing protein</fullName>
    </submittedName>
</protein>
<feature type="domain" description="Pyrroline-5-carboxylate reductase catalytic N-terminal" evidence="1">
    <location>
        <begin position="4"/>
        <end position="77"/>
    </location>
</feature>
<accession>A0A8J8GFQ3</accession>
<evidence type="ECO:0000313" key="3">
    <source>
        <dbReference type="Proteomes" id="UP000625804"/>
    </source>
</evidence>
<comment type="caution">
    <text evidence="2">The sequence shown here is derived from an EMBL/GenBank/DDBJ whole genome shotgun (WGS) entry which is preliminary data.</text>
</comment>
<proteinExistence type="predicted"/>
<dbReference type="AlphaFoldDB" id="A0A8J8GFQ3"/>
<evidence type="ECO:0000259" key="1">
    <source>
        <dbReference type="Pfam" id="PF03807"/>
    </source>
</evidence>
<dbReference type="SUPFAM" id="SSF51735">
    <property type="entry name" value="NAD(P)-binding Rossmann-fold domains"/>
    <property type="match status" value="1"/>
</dbReference>
<sequence>MKSIALVGIGRLGKALVKQWDNVNQKIGIYHPSNEKVNLFITNFSNGIPVSADKLPKMETIILALPAEKVKEFLKLHHYTNSTYVNMATSVQTTVLQKEFPNLQIVSMKFVGHAQDLYLNGNGYFITEQGVPDNIISLFSKIGEVRKGNPDVVYEINKLATYYGIKAAVELEKELKSKNFDPVVIERALISIAPEVMKAYLKGDLGHFARSVAEQMQKQE</sequence>
<gene>
    <name evidence="2" type="ORF">HR057_15250</name>
</gene>
<dbReference type="InterPro" id="IPR036291">
    <property type="entry name" value="NAD(P)-bd_dom_sf"/>
</dbReference>
<dbReference type="RefSeq" id="WP_230474485.1">
    <property type="nucleotide sequence ID" value="NZ_JABTTE010000028.1"/>
</dbReference>
<reference evidence="2" key="1">
    <citation type="submission" date="2020-06" db="EMBL/GenBank/DDBJ databases">
        <title>A novel thermopfilic bacterium from Erzurum, Turkey.</title>
        <authorList>
            <person name="Adiguzel A."/>
            <person name="Ay H."/>
            <person name="Baltaci M.O."/>
        </authorList>
    </citation>
    <scope>NUCLEOTIDE SEQUENCE</scope>
    <source>
        <strain evidence="2">P2</strain>
    </source>
</reference>
<name>A0A8J8GFQ3_9BACI</name>
<dbReference type="EMBL" id="JABTTE010000028">
    <property type="protein sequence ID" value="NSL53100.1"/>
    <property type="molecule type" value="Genomic_DNA"/>
</dbReference>
<dbReference type="Pfam" id="PF03807">
    <property type="entry name" value="F420_oxidored"/>
    <property type="match status" value="1"/>
</dbReference>
<dbReference type="Gene3D" id="3.40.50.720">
    <property type="entry name" value="NAD(P)-binding Rossmann-like Domain"/>
    <property type="match status" value="1"/>
</dbReference>
<evidence type="ECO:0000313" key="2">
    <source>
        <dbReference type="EMBL" id="NSL53100.1"/>
    </source>
</evidence>
<keyword evidence="3" id="KW-1185">Reference proteome</keyword>
<organism evidence="2 3">
    <name type="scientific">Calidifontibacillus erzurumensis</name>
    <dbReference type="NCBI Taxonomy" id="2741433"/>
    <lineage>
        <taxon>Bacteria</taxon>
        <taxon>Bacillati</taxon>
        <taxon>Bacillota</taxon>
        <taxon>Bacilli</taxon>
        <taxon>Bacillales</taxon>
        <taxon>Bacillaceae</taxon>
        <taxon>Calidifontibacillus/Schinkia group</taxon>
        <taxon>Calidifontibacillus</taxon>
    </lineage>
</organism>